<feature type="domain" description="C2H2-type" evidence="2">
    <location>
        <begin position="300"/>
        <end position="329"/>
    </location>
</feature>
<dbReference type="eggNOG" id="KOG2231">
    <property type="taxonomic scope" value="Eukaryota"/>
</dbReference>
<feature type="compositionally biased region" description="Basic and acidic residues" evidence="1">
    <location>
        <begin position="20"/>
        <end position="64"/>
    </location>
</feature>
<organism evidence="3 4">
    <name type="scientific">Gregarina niphandrodes</name>
    <name type="common">Septate eugregarine</name>
    <dbReference type="NCBI Taxonomy" id="110365"/>
    <lineage>
        <taxon>Eukaryota</taxon>
        <taxon>Sar</taxon>
        <taxon>Alveolata</taxon>
        <taxon>Apicomplexa</taxon>
        <taxon>Conoidasida</taxon>
        <taxon>Gregarinasina</taxon>
        <taxon>Eugregarinorida</taxon>
        <taxon>Gregarinidae</taxon>
        <taxon>Gregarina</taxon>
    </lineage>
</organism>
<dbReference type="Proteomes" id="UP000019763">
    <property type="component" value="Unassembled WGS sequence"/>
</dbReference>
<evidence type="ECO:0000256" key="1">
    <source>
        <dbReference type="SAM" id="MobiDB-lite"/>
    </source>
</evidence>
<dbReference type="GO" id="GO:0061630">
    <property type="term" value="F:ubiquitin protein ligase activity"/>
    <property type="evidence" value="ECO:0007669"/>
    <property type="project" value="InterPro"/>
</dbReference>
<dbReference type="VEuPathDB" id="CryptoDB:GNI_142000"/>
<proteinExistence type="predicted"/>
<reference evidence="3" key="1">
    <citation type="submission" date="2013-12" db="EMBL/GenBank/DDBJ databases">
        <authorList>
            <person name="Omoto C.K."/>
            <person name="Sibley D."/>
            <person name="Venepally P."/>
            <person name="Hadjithomas M."/>
            <person name="Karamycheva S."/>
            <person name="Brunk B."/>
            <person name="Roos D."/>
            <person name="Caler E."/>
            <person name="Lorenzi H."/>
        </authorList>
    </citation>
    <scope>NUCLEOTIDE SEQUENCE</scope>
</reference>
<dbReference type="InterPro" id="IPR044288">
    <property type="entry name" value="ZNF598/HEL2"/>
</dbReference>
<feature type="region of interest" description="Disordered" evidence="1">
    <location>
        <begin position="600"/>
        <end position="627"/>
    </location>
</feature>
<comment type="caution">
    <text evidence="3">The sequence shown here is derived from an EMBL/GenBank/DDBJ whole genome shotgun (WGS) entry which is preliminary data.</text>
</comment>
<accession>A0A023B068</accession>
<feature type="compositionally biased region" description="Pro residues" evidence="1">
    <location>
        <begin position="914"/>
        <end position="930"/>
    </location>
</feature>
<dbReference type="OrthoDB" id="3838338at2759"/>
<dbReference type="SMART" id="SM00355">
    <property type="entry name" value="ZnF_C2H2"/>
    <property type="match status" value="4"/>
</dbReference>
<dbReference type="AlphaFoldDB" id="A0A023B068"/>
<evidence type="ECO:0000313" key="3">
    <source>
        <dbReference type="EMBL" id="EZG44980.1"/>
    </source>
</evidence>
<name>A0A023B068_GRENI</name>
<keyword evidence="4" id="KW-1185">Reference proteome</keyword>
<dbReference type="GO" id="GO:0043022">
    <property type="term" value="F:ribosome binding"/>
    <property type="evidence" value="ECO:0007669"/>
    <property type="project" value="TreeGrafter"/>
</dbReference>
<feature type="compositionally biased region" description="Acidic residues" evidence="1">
    <location>
        <begin position="609"/>
        <end position="621"/>
    </location>
</feature>
<feature type="region of interest" description="Disordered" evidence="1">
    <location>
        <begin position="1013"/>
        <end position="1054"/>
    </location>
</feature>
<dbReference type="PANTHER" id="PTHR22938">
    <property type="entry name" value="ZINC FINGER PROTEIN 598"/>
    <property type="match status" value="1"/>
</dbReference>
<dbReference type="GO" id="GO:0072344">
    <property type="term" value="P:rescue of stalled ribosome"/>
    <property type="evidence" value="ECO:0007669"/>
    <property type="project" value="InterPro"/>
</dbReference>
<feature type="region of interest" description="Disordered" evidence="1">
    <location>
        <begin position="904"/>
        <end position="968"/>
    </location>
</feature>
<dbReference type="GeneID" id="22915032"/>
<feature type="region of interest" description="Disordered" evidence="1">
    <location>
        <begin position="1"/>
        <end position="82"/>
    </location>
</feature>
<feature type="region of interest" description="Disordered" evidence="1">
    <location>
        <begin position="853"/>
        <end position="891"/>
    </location>
</feature>
<dbReference type="InterPro" id="IPR013087">
    <property type="entry name" value="Znf_C2H2_type"/>
</dbReference>
<feature type="region of interest" description="Disordered" evidence="1">
    <location>
        <begin position="759"/>
        <end position="786"/>
    </location>
</feature>
<feature type="domain" description="C2H2-type" evidence="2">
    <location>
        <begin position="204"/>
        <end position="230"/>
    </location>
</feature>
<protein>
    <recommendedName>
        <fullName evidence="2">C2H2-type domain-containing protein</fullName>
    </recommendedName>
</protein>
<evidence type="ECO:0000313" key="4">
    <source>
        <dbReference type="Proteomes" id="UP000019763"/>
    </source>
</evidence>
<feature type="domain" description="C2H2-type" evidence="2">
    <location>
        <begin position="274"/>
        <end position="299"/>
    </location>
</feature>
<dbReference type="GO" id="GO:0016567">
    <property type="term" value="P:protein ubiquitination"/>
    <property type="evidence" value="ECO:0007669"/>
    <property type="project" value="TreeGrafter"/>
</dbReference>
<evidence type="ECO:0000259" key="2">
    <source>
        <dbReference type="SMART" id="SM00355"/>
    </source>
</evidence>
<dbReference type="EMBL" id="AFNH02001050">
    <property type="protein sequence ID" value="EZG44980.1"/>
    <property type="molecule type" value="Genomic_DNA"/>
</dbReference>
<sequence>MQTRAVDLTRVAPRRRQARRDHDHQRGNPGRQERGSERGEDVGGRQDAGGRDGSHDHGGDQQHRDHGRGRGGGGRVPVAPPQSFESEVRALIPAEGGVSKECQFCFHDHMGCTAVTQCTHTGTWCWVCQLKLARLHDAADKKKGHTTEPKCRHCQETLAQVFLSRTLLSCMELGSGEALPRVSEAHAFCCDSLVLQAVKEATEWRCWVPGCNRLLLRTEGAWRSHLYSKHKKKICETCFQAKKNEAWPFQHRLYDPADLNRHRKYGDEQGIPHVRCPACGLWCFDEEAFFNHWTKSNDHVDCQFCQRQGKTDSVFASFEALQKHYLDQHYVCPECTEESLTVFGDHLSLVRHQAVAHARHSRSKAVMSLDQLREEVPEPAVAATGLNHSPLMDWGMATRLWPVPMIATSDLILNRLREAGQRDGGQRETSQTSERTRVAVYDDLFNTGLNALCGRPLADEFRTTSLAYLQGTGGTANQLLSELAHLVWTGYWQFSAAWQSAHAIADITTSLGEVQNQVRENIWADQKLGENRDKYWIKILDTKNGKQFVTNHSIPCEMVVYFIIHIPDQYSSQRLALVDALVDVAKHAADAKKKLTFKENRPAVQPLAEQEEEEQEEEEPDAAPRDANGYRERAILRTCKTLPVSSNLPFVTAALWAIKEFLTRCGHNAVSSRCASGAGVGGAASELEAAGSSPGGPEFRALPLKLATAMSATRTKLELENCSKIAQDLTDLVAGPDLEAFMALRPRYAALRNQEPLADSSVAGGNARPGGQPVSNARPHTRTGPRSMRDFWTLQARLSQKWGGIVEQTLRKVPVQSVWLLKEYCRVSEQLVPHAIGWIPELVVGVPDKVLSSPTGSRAGLEPATSPEPIARGPPPRLDGPPLGSATGGLVGYNTWTHTTFRPSATEEDYPSLPEGPPPGLASPSPPPPRRTGISMGPSRTAAAQPRGGGVAGTRTGVPATSRPDWPNRHTYAAEQDCPRCGLSVDFDIEVCPACRTRLVFTTAQRAEVLNSDYPSLPTQPPPALNHNWRQGPRNGAQRLANTFTGRSGPPKRF</sequence>
<feature type="domain" description="C2H2-type" evidence="2">
    <location>
        <begin position="330"/>
        <end position="357"/>
    </location>
</feature>
<dbReference type="PANTHER" id="PTHR22938:SF0">
    <property type="entry name" value="E3 UBIQUITIN-PROTEIN LIGASE ZNF598"/>
    <property type="match status" value="1"/>
</dbReference>
<dbReference type="RefSeq" id="XP_011132606.1">
    <property type="nucleotide sequence ID" value="XM_011134304.1"/>
</dbReference>
<gene>
    <name evidence="3" type="ORF">GNI_142000</name>
</gene>